<feature type="compositionally biased region" description="Low complexity" evidence="1">
    <location>
        <begin position="850"/>
        <end position="862"/>
    </location>
</feature>
<evidence type="ECO:0000256" key="1">
    <source>
        <dbReference type="SAM" id="MobiDB-lite"/>
    </source>
</evidence>
<gene>
    <name evidence="3" type="ORF">GWI33_010519</name>
</gene>
<evidence type="ECO:0000259" key="2">
    <source>
        <dbReference type="SMART" id="SM01349"/>
    </source>
</evidence>
<reference evidence="3" key="1">
    <citation type="submission" date="2020-08" db="EMBL/GenBank/DDBJ databases">
        <title>Genome sequencing and assembly of the red palm weevil Rhynchophorus ferrugineus.</title>
        <authorList>
            <person name="Dias G.B."/>
            <person name="Bergman C.M."/>
            <person name="Manee M."/>
        </authorList>
    </citation>
    <scope>NUCLEOTIDE SEQUENCE</scope>
    <source>
        <strain evidence="3">AA-2017</strain>
        <tissue evidence="3">Whole larva</tissue>
    </source>
</reference>
<feature type="region of interest" description="Disordered" evidence="1">
    <location>
        <begin position="839"/>
        <end position="976"/>
    </location>
</feature>
<feature type="region of interest" description="Disordered" evidence="1">
    <location>
        <begin position="654"/>
        <end position="677"/>
    </location>
</feature>
<dbReference type="SMART" id="SM01349">
    <property type="entry name" value="TOG"/>
    <property type="match status" value="1"/>
</dbReference>
<feature type="region of interest" description="Disordered" evidence="1">
    <location>
        <begin position="1"/>
        <end position="24"/>
    </location>
</feature>
<dbReference type="Pfam" id="PF12348">
    <property type="entry name" value="CLASP_N"/>
    <property type="match status" value="1"/>
</dbReference>
<evidence type="ECO:0000313" key="3">
    <source>
        <dbReference type="EMBL" id="KAF7285520.1"/>
    </source>
</evidence>
<accession>A0A834IX48</accession>
<dbReference type="GO" id="GO:0000226">
    <property type="term" value="P:microtubule cytoskeleton organization"/>
    <property type="evidence" value="ECO:0007669"/>
    <property type="project" value="TreeGrafter"/>
</dbReference>
<name>A0A834IX48_RHYFE</name>
<sequence length="1372" mass="151590">MCDMYDRPVAYNGDGEASSETHWDHESVEDRVILETEITLRTGPNITMKIHEESRSNSVVSGNIDSEEDSRIKGVVKVLNEDSESDYYDELRKTPKTPRKVRFGGESVKLRTPESDTSHHGSTIDQDANTIRITVTDAVSIKTRRSLIPGTSGIESNNSTLNSAESAMKKGQFKETNLKSVTRHSVKSPTRSNEGFSSIPVHNEIELFHNLTRSPEMSRNNTPRNSSGIVESNLESVPTLSTRVPLEQNRLTVEENRPNTKADYDSFTVFDEKLLPENVQDKELQSDTLSVANGKKSSFQQSLSSFASEDELWTKSEALESLVKMLNQPGTCESLESGPAALLLEALFACHHRDRLHTLADDALLSLVGGLRKEILEECIPRLSLGICKMGASSGVKLALAVMKRLPPKKVQHEVLGKGFGHRTREGALQVLMACARLYPSVDVESDKIAELASFALKDRRRRVRQAALETLAATAQLKSPSEILEIVKTTIQNFPESDDILKIVRTRLSRKQLPSVDLDGTVRYSSPIDQIESDWISGSLTKTKFTLSSPLSSASSSCASGANNYWMSNPRQEEAASKSFYFNIYCGMLLCKLIAIRPISLESVLLDETLSDGDKIWQTDTDVNPKNETVFKGQRTVLRPMYILQSDLAALDQGRSNTNRPHDRGRSFSPPKHHRGQYQSGVVEAVPVLPLVARQVNLGRSDSNSRLPYTDNGNGIFRHHDGSFRKSFSSDQLYFGEKLQKYEPYSYSLSSRSSSTSTGSSTRSGFWNRSGIPIPISSDSKLKIKHIPSSGLPNTGPVIAKSSAKILNPWGLRKDNPLHLILGLCDYSSCLQCHRSRKIMDSSRSRNSTPILTVTLPPTTVEKSVLPTPPTSTPLSGRKARDGPPENDTLQHRALPKSSGSESSGYYTPTPPEHPHRPPAFIKMDTEERLSSDIEEAELQNSPVDSRPQDRTDRFSAGSSPAPVLSPPENRTINSSTVDSVDASGGLGEIINSNFPSVDTVSISNNAEDVLETISSSESVAVLADSALSTVQVRRKSKSVIDLQNVLPEINSTRKNINSAPVRNEDNIINNNAHFYKDVISSATIIKQNSLNSMDSLHSPAEVREVTSVASKSKLERRFSRNSTRRSFKATPRASDPAVHVTRPSTKPKEALHQVLTQLESPDWEVTLHGLQDLSKLMRYNPDVIEHQMHQVCLGVTKHVRNLRSQVARVACMTAGELFSTCRRGLDMELEELAAPLLHRTADTNKFLRADANAALDIMCEQIPAQRVIPVITLRGCSHQNSIVRAASVRLLGDIVKRIGPDRALQLPKDLKDKLLLAGANSLTDGNLEARTYGKVLFKHLIEEPNFQKCLHEAVPQNVLRHIAKVLVLLK</sequence>
<dbReference type="SUPFAM" id="SSF48371">
    <property type="entry name" value="ARM repeat"/>
    <property type="match status" value="1"/>
</dbReference>
<evidence type="ECO:0000313" key="4">
    <source>
        <dbReference type="Proteomes" id="UP000625711"/>
    </source>
</evidence>
<dbReference type="InterPro" id="IPR024395">
    <property type="entry name" value="CLASP_N_dom"/>
</dbReference>
<keyword evidence="4" id="KW-1185">Reference proteome</keyword>
<dbReference type="OrthoDB" id="63891at2759"/>
<dbReference type="InterPro" id="IPR034085">
    <property type="entry name" value="TOG"/>
</dbReference>
<comment type="caution">
    <text evidence="3">The sequence shown here is derived from an EMBL/GenBank/DDBJ whole genome shotgun (WGS) entry which is preliminary data.</text>
</comment>
<feature type="domain" description="TOG" evidence="2">
    <location>
        <begin position="1137"/>
        <end position="1372"/>
    </location>
</feature>
<dbReference type="GO" id="GO:0008017">
    <property type="term" value="F:microtubule binding"/>
    <property type="evidence" value="ECO:0007669"/>
    <property type="project" value="TreeGrafter"/>
</dbReference>
<dbReference type="Gene3D" id="1.25.10.10">
    <property type="entry name" value="Leucine-rich Repeat Variant"/>
    <property type="match status" value="2"/>
</dbReference>
<dbReference type="PANTHER" id="PTHR21567:SF87">
    <property type="entry name" value="CRESCERIN-LIKE PROTEIN CHE-12"/>
    <property type="match status" value="1"/>
</dbReference>
<dbReference type="PANTHER" id="PTHR21567">
    <property type="entry name" value="CLASP"/>
    <property type="match status" value="1"/>
</dbReference>
<feature type="compositionally biased region" description="Polar residues" evidence="1">
    <location>
        <begin position="899"/>
        <end position="908"/>
    </location>
</feature>
<dbReference type="InterPro" id="IPR016024">
    <property type="entry name" value="ARM-type_fold"/>
</dbReference>
<dbReference type="Proteomes" id="UP000625711">
    <property type="component" value="Unassembled WGS sequence"/>
</dbReference>
<dbReference type="GO" id="GO:0005881">
    <property type="term" value="C:cytoplasmic microtubule"/>
    <property type="evidence" value="ECO:0007669"/>
    <property type="project" value="TreeGrafter"/>
</dbReference>
<organism evidence="3 4">
    <name type="scientific">Rhynchophorus ferrugineus</name>
    <name type="common">Red palm weevil</name>
    <name type="synonym">Curculio ferrugineus</name>
    <dbReference type="NCBI Taxonomy" id="354439"/>
    <lineage>
        <taxon>Eukaryota</taxon>
        <taxon>Metazoa</taxon>
        <taxon>Ecdysozoa</taxon>
        <taxon>Arthropoda</taxon>
        <taxon>Hexapoda</taxon>
        <taxon>Insecta</taxon>
        <taxon>Pterygota</taxon>
        <taxon>Neoptera</taxon>
        <taxon>Endopterygota</taxon>
        <taxon>Coleoptera</taxon>
        <taxon>Polyphaga</taxon>
        <taxon>Cucujiformia</taxon>
        <taxon>Curculionidae</taxon>
        <taxon>Dryophthorinae</taxon>
        <taxon>Rhynchophorus</taxon>
    </lineage>
</organism>
<feature type="region of interest" description="Disordered" evidence="1">
    <location>
        <begin position="1119"/>
        <end position="1149"/>
    </location>
</feature>
<proteinExistence type="predicted"/>
<dbReference type="EMBL" id="JAACXV010000052">
    <property type="protein sequence ID" value="KAF7285520.1"/>
    <property type="molecule type" value="Genomic_DNA"/>
</dbReference>
<dbReference type="GO" id="GO:0005929">
    <property type="term" value="C:cilium"/>
    <property type="evidence" value="ECO:0007669"/>
    <property type="project" value="TreeGrafter"/>
</dbReference>
<dbReference type="InterPro" id="IPR011989">
    <property type="entry name" value="ARM-like"/>
</dbReference>
<protein>
    <recommendedName>
        <fullName evidence="2">TOG domain-containing protein</fullName>
    </recommendedName>
</protein>